<dbReference type="Proteomes" id="UP000292884">
    <property type="component" value="Unassembled WGS sequence"/>
</dbReference>
<evidence type="ECO:0000256" key="7">
    <source>
        <dbReference type="ARBA" id="ARBA00022989"/>
    </source>
</evidence>
<dbReference type="Gene3D" id="2.60.40.1400">
    <property type="entry name" value="G protein-activated inward rectifier potassium channel 1"/>
    <property type="match status" value="1"/>
</dbReference>
<evidence type="ECO:0000256" key="2">
    <source>
        <dbReference type="ARBA" id="ARBA00022448"/>
    </source>
</evidence>
<dbReference type="InterPro" id="IPR016449">
    <property type="entry name" value="K_chnl_inward-rec_Kir"/>
</dbReference>
<dbReference type="PANTHER" id="PTHR11767">
    <property type="entry name" value="INWARD RECTIFIER POTASSIUM CHANNEL"/>
    <property type="match status" value="1"/>
</dbReference>
<comment type="subcellular location">
    <subcellularLocation>
        <location evidence="1">Membrane</location>
        <topology evidence="1">Multi-pass membrane protein</topology>
    </subcellularLocation>
</comment>
<feature type="domain" description="Potassium channel" evidence="13">
    <location>
        <begin position="74"/>
        <end position="148"/>
    </location>
</feature>
<evidence type="ECO:0000256" key="10">
    <source>
        <dbReference type="ARBA" id="ARBA00023303"/>
    </source>
</evidence>
<dbReference type="GO" id="GO:0034702">
    <property type="term" value="C:monoatomic ion channel complex"/>
    <property type="evidence" value="ECO:0007669"/>
    <property type="project" value="UniProtKB-KW"/>
</dbReference>
<evidence type="ECO:0000256" key="12">
    <source>
        <dbReference type="SAM" id="Phobius"/>
    </source>
</evidence>
<feature type="region of interest" description="Disordered" evidence="11">
    <location>
        <begin position="1"/>
        <end position="22"/>
    </location>
</feature>
<dbReference type="OrthoDB" id="9813518at2"/>
<evidence type="ECO:0000259" key="14">
    <source>
        <dbReference type="Pfam" id="PF17655"/>
    </source>
</evidence>
<dbReference type="SUPFAM" id="SSF81324">
    <property type="entry name" value="Voltage-gated potassium channels"/>
    <property type="match status" value="1"/>
</dbReference>
<dbReference type="GO" id="GO:1990573">
    <property type="term" value="P:potassium ion import across plasma membrane"/>
    <property type="evidence" value="ECO:0007669"/>
    <property type="project" value="TreeGrafter"/>
</dbReference>
<dbReference type="Gene3D" id="1.10.287.70">
    <property type="match status" value="1"/>
</dbReference>
<dbReference type="PANTHER" id="PTHR11767:SF102">
    <property type="entry name" value="INWARDLY RECTIFYING POTASSIUM CHANNEL 1, ISOFORM F"/>
    <property type="match status" value="1"/>
</dbReference>
<sequence>MAFIKRKHHEEDDLGFGKRPMGKDQRMMNADGTSNVKRIGLPIFSSNDTYNWLISMSWRKFMFIILTAYLAINILFATVYVIIGIENLHGAPGITTRDHFFDAFFFSAQTISTVGYGHISPVGFLTSCVAAFESMLGLLAFALATGLLYGRFSRPNAKILYSNNMVVAPYKDITGLMFRLANGRNNQLIEIEVQMVFTINQVVDGKRTRRFFPLNLERNKIGLLSLSWTVVHPIDEKSPLFGMTKEEMMEGETEVLILLNAFDDIFSQTVHSRASYLDEHILFKHRFSPILSQDEEGITTLDLSKLSNTVLA</sequence>
<keyword evidence="5" id="KW-0851">Voltage-gated channel</keyword>
<reference evidence="15 16" key="1">
    <citation type="submission" date="2019-02" db="EMBL/GenBank/DDBJ databases">
        <title>Pedobacter sp. RP-1-13 sp. nov., isolated from Arctic soil.</title>
        <authorList>
            <person name="Dahal R.H."/>
        </authorList>
    </citation>
    <scope>NUCLEOTIDE SEQUENCE [LARGE SCALE GENOMIC DNA]</scope>
    <source>
        <strain evidence="15 16">RP-1-13</strain>
    </source>
</reference>
<keyword evidence="9 12" id="KW-0472">Membrane</keyword>
<dbReference type="AlphaFoldDB" id="A0A4R0N0V1"/>
<organism evidence="15 16">
    <name type="scientific">Pedobacter frigiditerrae</name>
    <dbReference type="NCBI Taxonomy" id="2530452"/>
    <lineage>
        <taxon>Bacteria</taxon>
        <taxon>Pseudomonadati</taxon>
        <taxon>Bacteroidota</taxon>
        <taxon>Sphingobacteriia</taxon>
        <taxon>Sphingobacteriales</taxon>
        <taxon>Sphingobacteriaceae</taxon>
        <taxon>Pedobacter</taxon>
    </lineage>
</organism>
<evidence type="ECO:0000256" key="6">
    <source>
        <dbReference type="ARBA" id="ARBA00022958"/>
    </source>
</evidence>
<dbReference type="GO" id="GO:0005886">
    <property type="term" value="C:plasma membrane"/>
    <property type="evidence" value="ECO:0007669"/>
    <property type="project" value="TreeGrafter"/>
</dbReference>
<dbReference type="GO" id="GO:0005242">
    <property type="term" value="F:inward rectifier potassium channel activity"/>
    <property type="evidence" value="ECO:0007669"/>
    <property type="project" value="InterPro"/>
</dbReference>
<evidence type="ECO:0000256" key="11">
    <source>
        <dbReference type="SAM" id="MobiDB-lite"/>
    </source>
</evidence>
<dbReference type="InterPro" id="IPR013099">
    <property type="entry name" value="K_chnl_dom"/>
</dbReference>
<evidence type="ECO:0000259" key="13">
    <source>
        <dbReference type="Pfam" id="PF07885"/>
    </source>
</evidence>
<dbReference type="SUPFAM" id="SSF81296">
    <property type="entry name" value="E set domains"/>
    <property type="match status" value="1"/>
</dbReference>
<feature type="domain" description="Inward rectifier potassium channel C-terminal" evidence="14">
    <location>
        <begin position="159"/>
        <end position="310"/>
    </location>
</feature>
<dbReference type="Pfam" id="PF07885">
    <property type="entry name" value="Ion_trans_2"/>
    <property type="match status" value="1"/>
</dbReference>
<proteinExistence type="predicted"/>
<gene>
    <name evidence="15" type="ORF">EZ428_09145</name>
</gene>
<dbReference type="EMBL" id="SJSK01000002">
    <property type="protein sequence ID" value="TCC91904.1"/>
    <property type="molecule type" value="Genomic_DNA"/>
</dbReference>
<dbReference type="InterPro" id="IPR041647">
    <property type="entry name" value="IRK_C"/>
</dbReference>
<accession>A0A4R0N0V1</accession>
<evidence type="ECO:0000313" key="15">
    <source>
        <dbReference type="EMBL" id="TCC91904.1"/>
    </source>
</evidence>
<keyword evidence="16" id="KW-1185">Reference proteome</keyword>
<keyword evidence="2" id="KW-0813">Transport</keyword>
<dbReference type="PRINTS" id="PR01320">
    <property type="entry name" value="KIRCHANNEL"/>
</dbReference>
<dbReference type="InterPro" id="IPR014756">
    <property type="entry name" value="Ig_E-set"/>
</dbReference>
<feature type="transmembrane region" description="Helical" evidence="12">
    <location>
        <begin position="61"/>
        <end position="83"/>
    </location>
</feature>
<dbReference type="InterPro" id="IPR013518">
    <property type="entry name" value="K_chnl_inward-rec_Kir_cyto"/>
</dbReference>
<keyword evidence="4 12" id="KW-0812">Transmembrane</keyword>
<keyword evidence="6" id="KW-0630">Potassium</keyword>
<evidence type="ECO:0000256" key="9">
    <source>
        <dbReference type="ARBA" id="ARBA00023136"/>
    </source>
</evidence>
<evidence type="ECO:0000256" key="8">
    <source>
        <dbReference type="ARBA" id="ARBA00023065"/>
    </source>
</evidence>
<keyword evidence="10" id="KW-0407">Ion channel</keyword>
<evidence type="ECO:0000256" key="5">
    <source>
        <dbReference type="ARBA" id="ARBA00022882"/>
    </source>
</evidence>
<evidence type="ECO:0000313" key="16">
    <source>
        <dbReference type="Proteomes" id="UP000292884"/>
    </source>
</evidence>
<name>A0A4R0N0V1_9SPHI</name>
<keyword evidence="8" id="KW-0406">Ion transport</keyword>
<keyword evidence="3" id="KW-0633">Potassium transport</keyword>
<feature type="transmembrane region" description="Helical" evidence="12">
    <location>
        <begin position="124"/>
        <end position="149"/>
    </location>
</feature>
<dbReference type="RefSeq" id="WP_131552844.1">
    <property type="nucleotide sequence ID" value="NZ_SJSK01000002.1"/>
</dbReference>
<keyword evidence="7 12" id="KW-1133">Transmembrane helix</keyword>
<protein>
    <submittedName>
        <fullName evidence="15">Ion transporter</fullName>
    </submittedName>
</protein>
<evidence type="ECO:0000256" key="3">
    <source>
        <dbReference type="ARBA" id="ARBA00022538"/>
    </source>
</evidence>
<evidence type="ECO:0000256" key="1">
    <source>
        <dbReference type="ARBA" id="ARBA00004141"/>
    </source>
</evidence>
<dbReference type="GO" id="GO:0034765">
    <property type="term" value="P:regulation of monoatomic ion transmembrane transport"/>
    <property type="evidence" value="ECO:0007669"/>
    <property type="project" value="TreeGrafter"/>
</dbReference>
<comment type="caution">
    <text evidence="15">The sequence shown here is derived from an EMBL/GenBank/DDBJ whole genome shotgun (WGS) entry which is preliminary data.</text>
</comment>
<dbReference type="Pfam" id="PF17655">
    <property type="entry name" value="IRK_C"/>
    <property type="match status" value="1"/>
</dbReference>
<evidence type="ECO:0000256" key="4">
    <source>
        <dbReference type="ARBA" id="ARBA00022692"/>
    </source>
</evidence>